<protein>
    <submittedName>
        <fullName evidence="2">Uncharacterized protein</fullName>
    </submittedName>
</protein>
<dbReference type="EMBL" id="OZ035844">
    <property type="protein sequence ID" value="CAL1597766.1"/>
    <property type="molecule type" value="Genomic_DNA"/>
</dbReference>
<proteinExistence type="predicted"/>
<evidence type="ECO:0000313" key="3">
    <source>
        <dbReference type="Proteomes" id="UP001497482"/>
    </source>
</evidence>
<name>A0AAV2L6A8_KNICA</name>
<feature type="region of interest" description="Disordered" evidence="1">
    <location>
        <begin position="322"/>
        <end position="348"/>
    </location>
</feature>
<evidence type="ECO:0000256" key="1">
    <source>
        <dbReference type="SAM" id="MobiDB-lite"/>
    </source>
</evidence>
<feature type="compositionally biased region" description="Polar residues" evidence="1">
    <location>
        <begin position="206"/>
        <end position="217"/>
    </location>
</feature>
<dbReference type="AlphaFoldDB" id="A0AAV2L6A8"/>
<feature type="region of interest" description="Disordered" evidence="1">
    <location>
        <begin position="166"/>
        <end position="237"/>
    </location>
</feature>
<keyword evidence="3" id="KW-1185">Reference proteome</keyword>
<evidence type="ECO:0000313" key="2">
    <source>
        <dbReference type="EMBL" id="CAL1597766.1"/>
    </source>
</evidence>
<reference evidence="2 3" key="1">
    <citation type="submission" date="2024-04" db="EMBL/GenBank/DDBJ databases">
        <authorList>
            <person name="Waldvogel A.-M."/>
            <person name="Schoenle A."/>
        </authorList>
    </citation>
    <scope>NUCLEOTIDE SEQUENCE [LARGE SCALE GENOMIC DNA]</scope>
</reference>
<gene>
    <name evidence="2" type="ORF">KC01_LOCUS26251</name>
</gene>
<accession>A0AAV2L6A8</accession>
<sequence>MLYLRKRYPIEECKSAPATHTRESVFSTKNLNSFHSPSLHVAYEERESPLLPCHSAYDASQDYSGAGRKSRDLTVDHTSLGPTLHLSYSNDIRLHLTVHKRPTTSLNPGPMATQSFITALLTPAPPNFTLQIHRARYKLKSNLTPTADRGLDYALKRPGELTFRSGSFQKSTFTRPPRPVSGSSLTEASSHHNRSPFTVTAPAPFTKTSHLNASSIAPTRAPRVIRSPSTPKNSIPPILVHLRHSTPTHSPDSRISKDLPVPHIATSRARVSVISPAAGRTYHQFIPPASCPSAESLLRGTPPISYEFSNIATTSYPNPLSGSNSLFGTHPPQTGLPPGSSVPPRHTGFQKLRASNHSATEPPPYMSQRII</sequence>
<dbReference type="Proteomes" id="UP001497482">
    <property type="component" value="Chromosome 22"/>
</dbReference>
<organism evidence="2 3">
    <name type="scientific">Knipowitschia caucasica</name>
    <name type="common">Caucasian dwarf goby</name>
    <name type="synonym">Pomatoschistus caucasicus</name>
    <dbReference type="NCBI Taxonomy" id="637954"/>
    <lineage>
        <taxon>Eukaryota</taxon>
        <taxon>Metazoa</taxon>
        <taxon>Chordata</taxon>
        <taxon>Craniata</taxon>
        <taxon>Vertebrata</taxon>
        <taxon>Euteleostomi</taxon>
        <taxon>Actinopterygii</taxon>
        <taxon>Neopterygii</taxon>
        <taxon>Teleostei</taxon>
        <taxon>Neoteleostei</taxon>
        <taxon>Acanthomorphata</taxon>
        <taxon>Gobiaria</taxon>
        <taxon>Gobiiformes</taxon>
        <taxon>Gobioidei</taxon>
        <taxon>Gobiidae</taxon>
        <taxon>Gobiinae</taxon>
        <taxon>Knipowitschia</taxon>
    </lineage>
</organism>